<organism evidence="3">
    <name type="scientific">Schistosoma curassoni</name>
    <dbReference type="NCBI Taxonomy" id="6186"/>
    <lineage>
        <taxon>Eukaryota</taxon>
        <taxon>Metazoa</taxon>
        <taxon>Spiralia</taxon>
        <taxon>Lophotrochozoa</taxon>
        <taxon>Platyhelminthes</taxon>
        <taxon>Trematoda</taxon>
        <taxon>Digenea</taxon>
        <taxon>Strigeidida</taxon>
        <taxon>Schistosomatoidea</taxon>
        <taxon>Schistosomatidae</taxon>
        <taxon>Schistosoma</taxon>
    </lineage>
</organism>
<evidence type="ECO:0000313" key="3">
    <source>
        <dbReference type="WBParaSite" id="SCUD_0000315201-mRNA-1"/>
    </source>
</evidence>
<evidence type="ECO:0000313" key="2">
    <source>
        <dbReference type="Proteomes" id="UP000279833"/>
    </source>
</evidence>
<dbReference type="AlphaFoldDB" id="A0A183JKC3"/>
<dbReference type="Proteomes" id="UP000279833">
    <property type="component" value="Unassembled WGS sequence"/>
</dbReference>
<sequence length="83" mass="9556">MVVLKISENNRAQTEQKILDSGEMLFHSGNQGGNASDTQEFAMVPSKEARRVLFSWIQNHQGILKNIEERDHNDCYPVKYAYQ</sequence>
<dbReference type="WBParaSite" id="SCUD_0000315201-mRNA-1">
    <property type="protein sequence ID" value="SCUD_0000315201-mRNA-1"/>
    <property type="gene ID" value="SCUD_0000315201"/>
</dbReference>
<dbReference type="STRING" id="6186.A0A183JKC3"/>
<gene>
    <name evidence="1" type="ORF">SCUD_LOCUS3152</name>
</gene>
<dbReference type="EMBL" id="UZAK01003442">
    <property type="protein sequence ID" value="VDO79765.1"/>
    <property type="molecule type" value="Genomic_DNA"/>
</dbReference>
<name>A0A183JKC3_9TREM</name>
<reference evidence="1 2" key="2">
    <citation type="submission" date="2018-11" db="EMBL/GenBank/DDBJ databases">
        <authorList>
            <consortium name="Pathogen Informatics"/>
        </authorList>
    </citation>
    <scope>NUCLEOTIDE SEQUENCE [LARGE SCALE GENOMIC DNA]</scope>
    <source>
        <strain evidence="1">Dakar</strain>
        <strain evidence="2">Dakar, Senegal</strain>
    </source>
</reference>
<reference evidence="3" key="1">
    <citation type="submission" date="2016-06" db="UniProtKB">
        <authorList>
            <consortium name="WormBaseParasite"/>
        </authorList>
    </citation>
    <scope>IDENTIFICATION</scope>
</reference>
<evidence type="ECO:0000313" key="1">
    <source>
        <dbReference type="EMBL" id="VDO79765.1"/>
    </source>
</evidence>
<keyword evidence="2" id="KW-1185">Reference proteome</keyword>
<accession>A0A183JKC3</accession>
<protein>
    <submittedName>
        <fullName evidence="1 3">Uncharacterized protein</fullName>
    </submittedName>
</protein>
<proteinExistence type="predicted"/>